<keyword evidence="8" id="KW-0472">Membrane</keyword>
<evidence type="ECO:0000256" key="10">
    <source>
        <dbReference type="ARBA" id="ARBA00023303"/>
    </source>
</evidence>
<protein>
    <recommendedName>
        <fullName evidence="14">DZIP3-like HEPN domain-containing protein</fullName>
    </recommendedName>
</protein>
<keyword evidence="5" id="KW-1133">Transmembrane helix</keyword>
<comment type="similarity">
    <text evidence="11">Belongs to the amiloride-sensitive sodium channel (TC 1.A.6) family.</text>
</comment>
<dbReference type="PANTHER" id="PTHR11690:SF300">
    <property type="entry name" value="PICKPOCKET PROTEIN 19"/>
    <property type="match status" value="1"/>
</dbReference>
<comment type="subcellular location">
    <subcellularLocation>
        <location evidence="1">Membrane</location>
        <topology evidence="1">Multi-pass membrane protein</topology>
    </subcellularLocation>
</comment>
<evidence type="ECO:0000313" key="12">
    <source>
        <dbReference type="EMBL" id="WAR19545.1"/>
    </source>
</evidence>
<keyword evidence="7 11" id="KW-0406">Ion transport</keyword>
<evidence type="ECO:0000256" key="2">
    <source>
        <dbReference type="ARBA" id="ARBA00022448"/>
    </source>
</evidence>
<dbReference type="EMBL" id="CP111022">
    <property type="protein sequence ID" value="WAR19545.1"/>
    <property type="molecule type" value="Genomic_DNA"/>
</dbReference>
<organism evidence="12 13">
    <name type="scientific">Mya arenaria</name>
    <name type="common">Soft-shell clam</name>
    <dbReference type="NCBI Taxonomy" id="6604"/>
    <lineage>
        <taxon>Eukaryota</taxon>
        <taxon>Metazoa</taxon>
        <taxon>Spiralia</taxon>
        <taxon>Lophotrochozoa</taxon>
        <taxon>Mollusca</taxon>
        <taxon>Bivalvia</taxon>
        <taxon>Autobranchia</taxon>
        <taxon>Heteroconchia</taxon>
        <taxon>Euheterodonta</taxon>
        <taxon>Imparidentia</taxon>
        <taxon>Neoheterodontei</taxon>
        <taxon>Myida</taxon>
        <taxon>Myoidea</taxon>
        <taxon>Myidae</taxon>
        <taxon>Mya</taxon>
    </lineage>
</organism>
<evidence type="ECO:0000256" key="6">
    <source>
        <dbReference type="ARBA" id="ARBA00023053"/>
    </source>
</evidence>
<dbReference type="Proteomes" id="UP001164746">
    <property type="component" value="Chromosome 11"/>
</dbReference>
<proteinExistence type="inferred from homology"/>
<dbReference type="Gene3D" id="1.10.287.820">
    <property type="entry name" value="Acid-sensing ion channel domain"/>
    <property type="match status" value="1"/>
</dbReference>
<evidence type="ECO:0000256" key="11">
    <source>
        <dbReference type="RuleBase" id="RU000679"/>
    </source>
</evidence>
<sequence>MPNRKAKRYRAKSSPNIDNLPAPHGDCAMKELRQTTYYTTEECYLDCLTKYGQNTCGCRDTYWPYFNGIVFANATYVVADEFDRSIRERCKCPIPCHFFTFDPSSSYSSISNHLVAKLLTSKEVLGLEVKLLNAYGTSAKMDDEKSLQFESLVNEFQSKTNVIDDIIMKIYLNLEKQKNKTKEIFTSMEDAY</sequence>
<accession>A0ABY7FBR3</accession>
<keyword evidence="6" id="KW-0915">Sodium</keyword>
<dbReference type="Pfam" id="PF00858">
    <property type="entry name" value="ASC"/>
    <property type="match status" value="1"/>
</dbReference>
<evidence type="ECO:0000256" key="5">
    <source>
        <dbReference type="ARBA" id="ARBA00022989"/>
    </source>
</evidence>
<reference evidence="12" key="1">
    <citation type="submission" date="2022-11" db="EMBL/GenBank/DDBJ databases">
        <title>Centuries of genome instability and evolution in soft-shell clam transmissible cancer (bioRxiv).</title>
        <authorList>
            <person name="Hart S.F.M."/>
            <person name="Yonemitsu M.A."/>
            <person name="Giersch R.M."/>
            <person name="Beal B.F."/>
            <person name="Arriagada G."/>
            <person name="Davis B.W."/>
            <person name="Ostrander E.A."/>
            <person name="Goff S.P."/>
            <person name="Metzger M.J."/>
        </authorList>
    </citation>
    <scope>NUCLEOTIDE SEQUENCE</scope>
    <source>
        <strain evidence="12">MELC-2E11</strain>
        <tissue evidence="12">Siphon/mantle</tissue>
    </source>
</reference>
<keyword evidence="13" id="KW-1185">Reference proteome</keyword>
<keyword evidence="2 11" id="KW-0813">Transport</keyword>
<evidence type="ECO:0000256" key="7">
    <source>
        <dbReference type="ARBA" id="ARBA00023065"/>
    </source>
</evidence>
<evidence type="ECO:0000313" key="13">
    <source>
        <dbReference type="Proteomes" id="UP001164746"/>
    </source>
</evidence>
<evidence type="ECO:0008006" key="14">
    <source>
        <dbReference type="Google" id="ProtNLM"/>
    </source>
</evidence>
<keyword evidence="9 11" id="KW-0739">Sodium transport</keyword>
<name>A0ABY7FBR3_MYAAR</name>
<evidence type="ECO:0000256" key="4">
    <source>
        <dbReference type="ARBA" id="ARBA00022692"/>
    </source>
</evidence>
<keyword evidence="10 11" id="KW-0407">Ion channel</keyword>
<evidence type="ECO:0000256" key="8">
    <source>
        <dbReference type="ARBA" id="ARBA00023136"/>
    </source>
</evidence>
<evidence type="ECO:0000256" key="9">
    <source>
        <dbReference type="ARBA" id="ARBA00023201"/>
    </source>
</evidence>
<evidence type="ECO:0000256" key="1">
    <source>
        <dbReference type="ARBA" id="ARBA00004141"/>
    </source>
</evidence>
<keyword evidence="3 11" id="KW-0894">Sodium channel</keyword>
<keyword evidence="4 11" id="KW-0812">Transmembrane</keyword>
<dbReference type="InterPro" id="IPR001873">
    <property type="entry name" value="ENaC"/>
</dbReference>
<evidence type="ECO:0000256" key="3">
    <source>
        <dbReference type="ARBA" id="ARBA00022461"/>
    </source>
</evidence>
<gene>
    <name evidence="12" type="ORF">MAR_001383</name>
</gene>
<dbReference type="PANTHER" id="PTHR11690">
    <property type="entry name" value="AMILORIDE-SENSITIVE SODIUM CHANNEL-RELATED"/>
    <property type="match status" value="1"/>
</dbReference>